<name>A0AAD7XZ93_9FUNG</name>
<reference evidence="2 3" key="1">
    <citation type="submission" date="2023-03" db="EMBL/GenBank/DDBJ databases">
        <title>Genome sequence of Lichtheimia ornata CBS 291.66.</title>
        <authorList>
            <person name="Mohabir J.T."/>
            <person name="Shea T.P."/>
            <person name="Kurbessoian T."/>
            <person name="Berby B."/>
            <person name="Fontaine J."/>
            <person name="Livny J."/>
            <person name="Gnirke A."/>
            <person name="Stajich J.E."/>
            <person name="Cuomo C.A."/>
        </authorList>
    </citation>
    <scope>NUCLEOTIDE SEQUENCE [LARGE SCALE GENOMIC DNA]</scope>
    <source>
        <strain evidence="2">CBS 291.66</strain>
    </source>
</reference>
<evidence type="ECO:0000313" key="2">
    <source>
        <dbReference type="EMBL" id="KAJ8658328.1"/>
    </source>
</evidence>
<dbReference type="PANTHER" id="PTHR37283:SF1">
    <property type="entry name" value="PH DOMAIN-CONTAINING PROTEIN YHR131C"/>
    <property type="match status" value="1"/>
</dbReference>
<dbReference type="Gene3D" id="2.30.29.30">
    <property type="entry name" value="Pleckstrin-homology domain (PH domain)/Phosphotyrosine-binding domain (PTB)"/>
    <property type="match status" value="1"/>
</dbReference>
<dbReference type="AlphaFoldDB" id="A0AAD7XZ93"/>
<dbReference type="PANTHER" id="PTHR37283">
    <property type="entry name" value="PH DOMAIN-CONTAINING PROTEIN YHR131C"/>
    <property type="match status" value="1"/>
</dbReference>
<gene>
    <name evidence="2" type="ORF">O0I10_006011</name>
</gene>
<dbReference type="Proteomes" id="UP001234581">
    <property type="component" value="Unassembled WGS sequence"/>
</dbReference>
<proteinExistence type="predicted"/>
<evidence type="ECO:0000256" key="1">
    <source>
        <dbReference type="SAM" id="MobiDB-lite"/>
    </source>
</evidence>
<dbReference type="GeneID" id="83213423"/>
<dbReference type="SUPFAM" id="SSF50729">
    <property type="entry name" value="PH domain-like"/>
    <property type="match status" value="1"/>
</dbReference>
<evidence type="ECO:0000313" key="3">
    <source>
        <dbReference type="Proteomes" id="UP001234581"/>
    </source>
</evidence>
<evidence type="ECO:0008006" key="4">
    <source>
        <dbReference type="Google" id="ProtNLM"/>
    </source>
</evidence>
<accession>A0AAD7XZ93</accession>
<dbReference type="EMBL" id="JARTCD010000025">
    <property type="protein sequence ID" value="KAJ8658328.1"/>
    <property type="molecule type" value="Genomic_DNA"/>
</dbReference>
<protein>
    <recommendedName>
        <fullName evidence="4">PH domain-containing protein</fullName>
    </recommendedName>
</protein>
<organism evidence="2 3">
    <name type="scientific">Lichtheimia ornata</name>
    <dbReference type="NCBI Taxonomy" id="688661"/>
    <lineage>
        <taxon>Eukaryota</taxon>
        <taxon>Fungi</taxon>
        <taxon>Fungi incertae sedis</taxon>
        <taxon>Mucoromycota</taxon>
        <taxon>Mucoromycotina</taxon>
        <taxon>Mucoromycetes</taxon>
        <taxon>Mucorales</taxon>
        <taxon>Lichtheimiaceae</taxon>
        <taxon>Lichtheimia</taxon>
    </lineage>
</organism>
<comment type="caution">
    <text evidence="2">The sequence shown here is derived from an EMBL/GenBank/DDBJ whole genome shotgun (WGS) entry which is preliminary data.</text>
</comment>
<sequence>MEFLRISPKYQNESWITLCSDLLHSFGNGNRKRRKESMIHQQHVPPPPPLSSSAQQQRSKRKRHSDDLPTYEYAAGDPVIDIPATLVNSDPYSNTQTRCYRRRGEQRVCHDTTFMRREYHCLEQLPPYSCTVYKMGYVRIKQESGARGERIKQCPWRSKAECIDNRTPPILTVSMQRVDAGMATEYKRRPRVLRLWIPNGEQFLLRSNDIKDMVSWIEHLQAAANISVDLDHRRMPRFVTMIRPNNNSSGHTFNLDLGHEQRTVVSICRSRC</sequence>
<dbReference type="InterPro" id="IPR011993">
    <property type="entry name" value="PH-like_dom_sf"/>
</dbReference>
<dbReference type="RefSeq" id="XP_058343241.1">
    <property type="nucleotide sequence ID" value="XM_058486046.1"/>
</dbReference>
<feature type="region of interest" description="Disordered" evidence="1">
    <location>
        <begin position="32"/>
        <end position="70"/>
    </location>
</feature>
<keyword evidence="3" id="KW-1185">Reference proteome</keyword>